<keyword evidence="4" id="KW-1185">Reference proteome</keyword>
<reference evidence="2 4" key="1">
    <citation type="journal article" date="2012" name="Nature">
        <title>Algal genomes reveal evolutionary mosaicism and the fate of nucleomorphs.</title>
        <authorList>
            <consortium name="DOE Joint Genome Institute"/>
            <person name="Curtis B.A."/>
            <person name="Tanifuji G."/>
            <person name="Burki F."/>
            <person name="Gruber A."/>
            <person name="Irimia M."/>
            <person name="Maruyama S."/>
            <person name="Arias M.C."/>
            <person name="Ball S.G."/>
            <person name="Gile G.H."/>
            <person name="Hirakawa Y."/>
            <person name="Hopkins J.F."/>
            <person name="Kuo A."/>
            <person name="Rensing S.A."/>
            <person name="Schmutz J."/>
            <person name="Symeonidi A."/>
            <person name="Elias M."/>
            <person name="Eveleigh R.J."/>
            <person name="Herman E.K."/>
            <person name="Klute M.J."/>
            <person name="Nakayama T."/>
            <person name="Obornik M."/>
            <person name="Reyes-Prieto A."/>
            <person name="Armbrust E.V."/>
            <person name="Aves S.J."/>
            <person name="Beiko R.G."/>
            <person name="Coutinho P."/>
            <person name="Dacks J.B."/>
            <person name="Durnford D.G."/>
            <person name="Fast N.M."/>
            <person name="Green B.R."/>
            <person name="Grisdale C.J."/>
            <person name="Hempel F."/>
            <person name="Henrissat B."/>
            <person name="Hoppner M.P."/>
            <person name="Ishida K."/>
            <person name="Kim E."/>
            <person name="Koreny L."/>
            <person name="Kroth P.G."/>
            <person name="Liu Y."/>
            <person name="Malik S.B."/>
            <person name="Maier U.G."/>
            <person name="McRose D."/>
            <person name="Mock T."/>
            <person name="Neilson J.A."/>
            <person name="Onodera N.T."/>
            <person name="Poole A.M."/>
            <person name="Pritham E.J."/>
            <person name="Richards T.A."/>
            <person name="Rocap G."/>
            <person name="Roy S.W."/>
            <person name="Sarai C."/>
            <person name="Schaack S."/>
            <person name="Shirato S."/>
            <person name="Slamovits C.H."/>
            <person name="Spencer D.F."/>
            <person name="Suzuki S."/>
            <person name="Worden A.Z."/>
            <person name="Zauner S."/>
            <person name="Barry K."/>
            <person name="Bell C."/>
            <person name="Bharti A.K."/>
            <person name="Crow J.A."/>
            <person name="Grimwood J."/>
            <person name="Kramer R."/>
            <person name="Lindquist E."/>
            <person name="Lucas S."/>
            <person name="Salamov A."/>
            <person name="McFadden G.I."/>
            <person name="Lane C.E."/>
            <person name="Keeling P.J."/>
            <person name="Gray M.W."/>
            <person name="Grigoriev I.V."/>
            <person name="Archibald J.M."/>
        </authorList>
    </citation>
    <scope>NUCLEOTIDE SEQUENCE</scope>
    <source>
        <strain evidence="2 4">CCMP2712</strain>
    </source>
</reference>
<evidence type="ECO:0000313" key="4">
    <source>
        <dbReference type="Proteomes" id="UP000011087"/>
    </source>
</evidence>
<proteinExistence type="predicted"/>
<evidence type="ECO:0000313" key="2">
    <source>
        <dbReference type="EMBL" id="EKX52152.1"/>
    </source>
</evidence>
<feature type="region of interest" description="Disordered" evidence="1">
    <location>
        <begin position="1"/>
        <end position="26"/>
    </location>
</feature>
<evidence type="ECO:0000313" key="3">
    <source>
        <dbReference type="EnsemblProtists" id="EKX52152"/>
    </source>
</evidence>
<accession>L1JUR4</accession>
<dbReference type="GeneID" id="17308941"/>
<dbReference type="Proteomes" id="UP000011087">
    <property type="component" value="Unassembled WGS sequence"/>
</dbReference>
<gene>
    <name evidence="2" type="ORF">GUITHDRAFT_102053</name>
</gene>
<protein>
    <submittedName>
        <fullName evidence="2 3">Uncharacterized protein</fullName>
    </submittedName>
</protein>
<organism evidence="2">
    <name type="scientific">Guillardia theta (strain CCMP2712)</name>
    <name type="common">Cryptophyte</name>
    <dbReference type="NCBI Taxonomy" id="905079"/>
    <lineage>
        <taxon>Eukaryota</taxon>
        <taxon>Cryptophyceae</taxon>
        <taxon>Pyrenomonadales</taxon>
        <taxon>Geminigeraceae</taxon>
        <taxon>Guillardia</taxon>
    </lineage>
</organism>
<dbReference type="KEGG" id="gtt:GUITHDRAFT_102053"/>
<dbReference type="HOGENOM" id="CLU_2431671_0_0_1"/>
<name>L1JUR4_GUITC</name>
<reference evidence="4" key="2">
    <citation type="submission" date="2012-11" db="EMBL/GenBank/DDBJ databases">
        <authorList>
            <person name="Kuo A."/>
            <person name="Curtis B.A."/>
            <person name="Tanifuji G."/>
            <person name="Burki F."/>
            <person name="Gruber A."/>
            <person name="Irimia M."/>
            <person name="Maruyama S."/>
            <person name="Arias M.C."/>
            <person name="Ball S.G."/>
            <person name="Gile G.H."/>
            <person name="Hirakawa Y."/>
            <person name="Hopkins J.F."/>
            <person name="Rensing S.A."/>
            <person name="Schmutz J."/>
            <person name="Symeonidi A."/>
            <person name="Elias M."/>
            <person name="Eveleigh R.J."/>
            <person name="Herman E.K."/>
            <person name="Klute M.J."/>
            <person name="Nakayama T."/>
            <person name="Obornik M."/>
            <person name="Reyes-Prieto A."/>
            <person name="Armbrust E.V."/>
            <person name="Aves S.J."/>
            <person name="Beiko R.G."/>
            <person name="Coutinho P."/>
            <person name="Dacks J.B."/>
            <person name="Durnford D.G."/>
            <person name="Fast N.M."/>
            <person name="Green B.R."/>
            <person name="Grisdale C."/>
            <person name="Hempe F."/>
            <person name="Henrissat B."/>
            <person name="Hoppner M.P."/>
            <person name="Ishida K.-I."/>
            <person name="Kim E."/>
            <person name="Koreny L."/>
            <person name="Kroth P.G."/>
            <person name="Liu Y."/>
            <person name="Malik S.-B."/>
            <person name="Maier U.G."/>
            <person name="McRose D."/>
            <person name="Mock T."/>
            <person name="Neilson J.A."/>
            <person name="Onodera N.T."/>
            <person name="Poole A.M."/>
            <person name="Pritham E.J."/>
            <person name="Richards T.A."/>
            <person name="Rocap G."/>
            <person name="Roy S.W."/>
            <person name="Sarai C."/>
            <person name="Schaack S."/>
            <person name="Shirato S."/>
            <person name="Slamovits C.H."/>
            <person name="Spencer D.F."/>
            <person name="Suzuki S."/>
            <person name="Worden A.Z."/>
            <person name="Zauner S."/>
            <person name="Barry K."/>
            <person name="Bell C."/>
            <person name="Bharti A.K."/>
            <person name="Crow J.A."/>
            <person name="Grimwood J."/>
            <person name="Kramer R."/>
            <person name="Lindquist E."/>
            <person name="Lucas S."/>
            <person name="Salamov A."/>
            <person name="McFadden G.I."/>
            <person name="Lane C.E."/>
            <person name="Keeling P.J."/>
            <person name="Gray M.W."/>
            <person name="Grigoriev I.V."/>
            <person name="Archibald J.M."/>
        </authorList>
    </citation>
    <scope>NUCLEOTIDE SEQUENCE</scope>
    <source>
        <strain evidence="4">CCMP2712</strain>
    </source>
</reference>
<dbReference type="PaxDb" id="55529-EKX52152"/>
<sequence>MITIRSPKGHAISTSGLRTAMRSGREESWVVEETRGEEKWSSTFSSQPGFVGDAEIDVASIPDRKKKNLSTNQSVWKEAHEKFQHMVEAEM</sequence>
<dbReference type="RefSeq" id="XP_005839132.1">
    <property type="nucleotide sequence ID" value="XM_005839075.1"/>
</dbReference>
<dbReference type="EnsemblProtists" id="EKX52152">
    <property type="protein sequence ID" value="EKX52152"/>
    <property type="gene ID" value="GUITHDRAFT_102053"/>
</dbReference>
<dbReference type="EMBL" id="JH992973">
    <property type="protein sequence ID" value="EKX52152.1"/>
    <property type="molecule type" value="Genomic_DNA"/>
</dbReference>
<dbReference type="AlphaFoldDB" id="L1JUR4"/>
<reference evidence="3" key="3">
    <citation type="submission" date="2015-06" db="UniProtKB">
        <authorList>
            <consortium name="EnsemblProtists"/>
        </authorList>
    </citation>
    <scope>IDENTIFICATION</scope>
</reference>
<evidence type="ECO:0000256" key="1">
    <source>
        <dbReference type="SAM" id="MobiDB-lite"/>
    </source>
</evidence>